<evidence type="ECO:0000313" key="2">
    <source>
        <dbReference type="Proteomes" id="UP000663722"/>
    </source>
</evidence>
<evidence type="ECO:0000313" key="1">
    <source>
        <dbReference type="EMBL" id="QTA87527.1"/>
    </source>
</evidence>
<accession>A0A975BLL2</accession>
<proteinExistence type="predicted"/>
<reference evidence="1" key="1">
    <citation type="journal article" date="2021" name="Microb. Physiol.">
        <title>Proteogenomic Insights into the Physiology of Marine, Sulfate-Reducing, Filamentous Desulfonema limicola and Desulfonema magnum.</title>
        <authorList>
            <person name="Schnaars V."/>
            <person name="Wohlbrand L."/>
            <person name="Scheve S."/>
            <person name="Hinrichs C."/>
            <person name="Reinhardt R."/>
            <person name="Rabus R."/>
        </authorList>
    </citation>
    <scope>NUCLEOTIDE SEQUENCE</scope>
    <source>
        <strain evidence="1">4be13</strain>
    </source>
</reference>
<gene>
    <name evidence="1" type="ORF">dnm_035610</name>
</gene>
<dbReference type="AlphaFoldDB" id="A0A975BLL2"/>
<dbReference type="Proteomes" id="UP000663722">
    <property type="component" value="Chromosome"/>
</dbReference>
<protein>
    <submittedName>
        <fullName evidence="1">Uncharacterized protein</fullName>
    </submittedName>
</protein>
<sequence length="37" mass="4053">MKFGGSGDFHVCDCSEFQVSGFIVSLLIISGRKNLLF</sequence>
<organism evidence="1 2">
    <name type="scientific">Desulfonema magnum</name>
    <dbReference type="NCBI Taxonomy" id="45655"/>
    <lineage>
        <taxon>Bacteria</taxon>
        <taxon>Pseudomonadati</taxon>
        <taxon>Thermodesulfobacteriota</taxon>
        <taxon>Desulfobacteria</taxon>
        <taxon>Desulfobacterales</taxon>
        <taxon>Desulfococcaceae</taxon>
        <taxon>Desulfonema</taxon>
    </lineage>
</organism>
<dbReference type="KEGG" id="dmm:dnm_035610"/>
<dbReference type="EMBL" id="CP061800">
    <property type="protein sequence ID" value="QTA87527.1"/>
    <property type="molecule type" value="Genomic_DNA"/>
</dbReference>
<keyword evidence="2" id="KW-1185">Reference proteome</keyword>
<name>A0A975BLL2_9BACT</name>